<dbReference type="Proteomes" id="UP000509784">
    <property type="component" value="Chromosome"/>
</dbReference>
<sequence>MKRFIYLCFLVYISVFSANLAIELAMNLSINIDSILDFALEGIGYGFLGGVILKVFDRFPDTTDQEDE</sequence>
<gene>
    <name evidence="1" type="ORF">HV560_04000</name>
</gene>
<accession>A0ABD7A7J8</accession>
<reference evidence="1 2" key="1">
    <citation type="submission" date="2020-06" db="EMBL/GenBank/DDBJ databases">
        <title>Mannheimia pernigra sp. nov. isolated from bovine respiratory tract.</title>
        <authorList>
            <person name="Kuhnert P."/>
            <person name="Akarsu-Egger H."/>
        </authorList>
    </citation>
    <scope>NUCLEOTIDE SEQUENCE [LARGE SCALE GENOMIC DNA]</scope>
    <source>
        <strain evidence="1 2">17CN0883</strain>
    </source>
</reference>
<dbReference type="EMBL" id="CP055305">
    <property type="protein sequence ID" value="QLB42041.1"/>
    <property type="molecule type" value="Genomic_DNA"/>
</dbReference>
<evidence type="ECO:0000313" key="2">
    <source>
        <dbReference type="Proteomes" id="UP000509784"/>
    </source>
</evidence>
<proteinExistence type="predicted"/>
<dbReference type="AlphaFoldDB" id="A0ABD7A7J8"/>
<organism evidence="1 2">
    <name type="scientific">Mannheimia pernigra</name>
    <dbReference type="NCBI Taxonomy" id="111844"/>
    <lineage>
        <taxon>Bacteria</taxon>
        <taxon>Pseudomonadati</taxon>
        <taxon>Pseudomonadota</taxon>
        <taxon>Gammaproteobacteria</taxon>
        <taxon>Pasteurellales</taxon>
        <taxon>Pasteurellaceae</taxon>
        <taxon>Mannheimia</taxon>
    </lineage>
</organism>
<dbReference type="RefSeq" id="WP_176808834.1">
    <property type="nucleotide sequence ID" value="NZ_CP055302.1"/>
</dbReference>
<name>A0ABD7A7J8_9PAST</name>
<protein>
    <submittedName>
        <fullName evidence="1">Uncharacterized protein</fullName>
    </submittedName>
</protein>
<dbReference type="KEGG" id="mpeg:HV560_04000"/>
<evidence type="ECO:0000313" key="1">
    <source>
        <dbReference type="EMBL" id="QLB42041.1"/>
    </source>
</evidence>